<organism evidence="2 3">
    <name type="scientific">Adiantum capillus-veneris</name>
    <name type="common">Maidenhair fern</name>
    <dbReference type="NCBI Taxonomy" id="13818"/>
    <lineage>
        <taxon>Eukaryota</taxon>
        <taxon>Viridiplantae</taxon>
        <taxon>Streptophyta</taxon>
        <taxon>Embryophyta</taxon>
        <taxon>Tracheophyta</taxon>
        <taxon>Polypodiopsida</taxon>
        <taxon>Polypodiidae</taxon>
        <taxon>Polypodiales</taxon>
        <taxon>Pteridineae</taxon>
        <taxon>Pteridaceae</taxon>
        <taxon>Vittarioideae</taxon>
        <taxon>Adiantum</taxon>
    </lineage>
</organism>
<comment type="caution">
    <text evidence="2">The sequence shown here is derived from an EMBL/GenBank/DDBJ whole genome shotgun (WGS) entry which is preliminary data.</text>
</comment>
<reference evidence="2" key="1">
    <citation type="submission" date="2021-01" db="EMBL/GenBank/DDBJ databases">
        <title>Adiantum capillus-veneris genome.</title>
        <authorList>
            <person name="Fang Y."/>
            <person name="Liao Q."/>
        </authorList>
    </citation>
    <scope>NUCLEOTIDE SEQUENCE</scope>
    <source>
        <strain evidence="2">H3</strain>
        <tissue evidence="2">Leaf</tissue>
    </source>
</reference>
<feature type="non-terminal residue" evidence="2">
    <location>
        <position position="74"/>
    </location>
</feature>
<proteinExistence type="predicted"/>
<feature type="region of interest" description="Disordered" evidence="1">
    <location>
        <begin position="38"/>
        <end position="74"/>
    </location>
</feature>
<sequence length="74" mass="8018">SLKKWWGPVFPELGGALRLWCPLQRVLTLTSTSVNGDSRMRLTSSNATATPSAGAALRQSSRSKVPPYKTEMLG</sequence>
<accession>A0A9D4V2F4</accession>
<name>A0A9D4V2F4_ADICA</name>
<keyword evidence="3" id="KW-1185">Reference proteome</keyword>
<evidence type="ECO:0000313" key="2">
    <source>
        <dbReference type="EMBL" id="KAI5078433.1"/>
    </source>
</evidence>
<dbReference type="EMBL" id="JABFUD020000006">
    <property type="protein sequence ID" value="KAI5078433.1"/>
    <property type="molecule type" value="Genomic_DNA"/>
</dbReference>
<evidence type="ECO:0000256" key="1">
    <source>
        <dbReference type="SAM" id="MobiDB-lite"/>
    </source>
</evidence>
<protein>
    <submittedName>
        <fullName evidence="2">Uncharacterized protein</fullName>
    </submittedName>
</protein>
<evidence type="ECO:0000313" key="3">
    <source>
        <dbReference type="Proteomes" id="UP000886520"/>
    </source>
</evidence>
<gene>
    <name evidence="2" type="ORF">GOP47_0006104</name>
</gene>
<dbReference type="AlphaFoldDB" id="A0A9D4V2F4"/>
<feature type="compositionally biased region" description="Polar residues" evidence="1">
    <location>
        <begin position="38"/>
        <end position="51"/>
    </location>
</feature>
<dbReference type="Proteomes" id="UP000886520">
    <property type="component" value="Chromosome 6"/>
</dbReference>